<feature type="transmembrane region" description="Helical" evidence="10">
    <location>
        <begin position="205"/>
        <end position="228"/>
    </location>
</feature>
<comment type="subcellular location">
    <subcellularLocation>
        <location evidence="1">Membrane</location>
        <topology evidence="1">Multi-pass membrane protein</topology>
    </subcellularLocation>
</comment>
<feature type="transmembrane region" description="Helical" evidence="10">
    <location>
        <begin position="272"/>
        <end position="290"/>
    </location>
</feature>
<dbReference type="PANTHER" id="PTHR28097">
    <property type="entry name" value="PHEROMONE A FACTOR RECEPTOR"/>
    <property type="match status" value="1"/>
</dbReference>
<evidence type="ECO:0000256" key="7">
    <source>
        <dbReference type="ARBA" id="ARBA00023136"/>
    </source>
</evidence>
<keyword evidence="8" id="KW-0675">Receptor</keyword>
<keyword evidence="4 10" id="KW-0812">Transmembrane</keyword>
<keyword evidence="5 10" id="KW-1133">Transmembrane helix</keyword>
<dbReference type="InterPro" id="IPR001499">
    <property type="entry name" value="GPCR_STE3"/>
</dbReference>
<feature type="transmembrane region" description="Helical" evidence="10">
    <location>
        <begin position="7"/>
        <end position="26"/>
    </location>
</feature>
<reference evidence="11" key="1">
    <citation type="journal article" date="2022" name="New Phytol.">
        <title>Evolutionary transition to the ectomycorrhizal habit in the genomes of a hyperdiverse lineage of mushroom-forming fungi.</title>
        <authorList>
            <person name="Looney B."/>
            <person name="Miyauchi S."/>
            <person name="Morin E."/>
            <person name="Drula E."/>
            <person name="Courty P.E."/>
            <person name="Kohler A."/>
            <person name="Kuo A."/>
            <person name="LaButti K."/>
            <person name="Pangilinan J."/>
            <person name="Lipzen A."/>
            <person name="Riley R."/>
            <person name="Andreopoulos W."/>
            <person name="He G."/>
            <person name="Johnson J."/>
            <person name="Nolan M."/>
            <person name="Tritt A."/>
            <person name="Barry K.W."/>
            <person name="Grigoriev I.V."/>
            <person name="Nagy L.G."/>
            <person name="Hibbett D."/>
            <person name="Henrissat B."/>
            <person name="Matheny P.B."/>
            <person name="Labbe J."/>
            <person name="Martin F.M."/>
        </authorList>
    </citation>
    <scope>NUCLEOTIDE SEQUENCE</scope>
    <source>
        <strain evidence="11">BPL690</strain>
    </source>
</reference>
<dbReference type="CDD" id="cd14966">
    <property type="entry name" value="7tmD_STE3"/>
    <property type="match status" value="1"/>
</dbReference>
<dbReference type="AlphaFoldDB" id="A0AAD4M1Q1"/>
<evidence type="ECO:0000256" key="9">
    <source>
        <dbReference type="ARBA" id="ARBA00023224"/>
    </source>
</evidence>
<dbReference type="Pfam" id="PF02076">
    <property type="entry name" value="STE3"/>
    <property type="match status" value="1"/>
</dbReference>
<feature type="transmembrane region" description="Helical" evidence="10">
    <location>
        <begin position="113"/>
        <end position="134"/>
    </location>
</feature>
<dbReference type="EMBL" id="WTXG01000025">
    <property type="protein sequence ID" value="KAI0298958.1"/>
    <property type="molecule type" value="Genomic_DNA"/>
</dbReference>
<organism evidence="11 12">
    <name type="scientific">Multifurca ochricompacta</name>
    <dbReference type="NCBI Taxonomy" id="376703"/>
    <lineage>
        <taxon>Eukaryota</taxon>
        <taxon>Fungi</taxon>
        <taxon>Dikarya</taxon>
        <taxon>Basidiomycota</taxon>
        <taxon>Agaricomycotina</taxon>
        <taxon>Agaricomycetes</taxon>
        <taxon>Russulales</taxon>
        <taxon>Russulaceae</taxon>
        <taxon>Multifurca</taxon>
    </lineage>
</organism>
<dbReference type="PRINTS" id="PR00901">
    <property type="entry name" value="PHEROMONEBAR"/>
</dbReference>
<dbReference type="GO" id="GO:0004934">
    <property type="term" value="F:mating-type alpha-factor pheromone receptor activity"/>
    <property type="evidence" value="ECO:0007669"/>
    <property type="project" value="InterPro"/>
</dbReference>
<dbReference type="InterPro" id="IPR000481">
    <property type="entry name" value="GPCR_Pheromne_B_alpha_rcpt"/>
</dbReference>
<evidence type="ECO:0000256" key="8">
    <source>
        <dbReference type="ARBA" id="ARBA00023170"/>
    </source>
</evidence>
<evidence type="ECO:0000256" key="3">
    <source>
        <dbReference type="ARBA" id="ARBA00022507"/>
    </source>
</evidence>
<dbReference type="GO" id="GO:0005886">
    <property type="term" value="C:plasma membrane"/>
    <property type="evidence" value="ECO:0007669"/>
    <property type="project" value="TreeGrafter"/>
</dbReference>
<feature type="transmembrane region" description="Helical" evidence="10">
    <location>
        <begin position="38"/>
        <end position="56"/>
    </location>
</feature>
<dbReference type="GO" id="GO:0000750">
    <property type="term" value="P:pheromone-dependent signal transduction involved in conjugation with cellular fusion"/>
    <property type="evidence" value="ECO:0007669"/>
    <property type="project" value="TreeGrafter"/>
</dbReference>
<protein>
    <submittedName>
        <fullName evidence="11">GPCR fungal pheromone mating factor</fullName>
    </submittedName>
</protein>
<comment type="similarity">
    <text evidence="2">Belongs to the G-protein coupled receptor 4 family.</text>
</comment>
<evidence type="ECO:0000256" key="2">
    <source>
        <dbReference type="ARBA" id="ARBA00011085"/>
    </source>
</evidence>
<dbReference type="PRINTS" id="PR00899">
    <property type="entry name" value="GPCRSTE3"/>
</dbReference>
<keyword evidence="7 10" id="KW-0472">Membrane</keyword>
<evidence type="ECO:0000256" key="4">
    <source>
        <dbReference type="ARBA" id="ARBA00022692"/>
    </source>
</evidence>
<keyword evidence="3" id="KW-0589">Pheromone response</keyword>
<accession>A0AAD4M1Q1</accession>
<dbReference type="PANTHER" id="PTHR28097:SF1">
    <property type="entry name" value="PHEROMONE A FACTOR RECEPTOR"/>
    <property type="match status" value="1"/>
</dbReference>
<evidence type="ECO:0000256" key="5">
    <source>
        <dbReference type="ARBA" id="ARBA00022989"/>
    </source>
</evidence>
<name>A0AAD4M1Q1_9AGAM</name>
<evidence type="ECO:0000256" key="6">
    <source>
        <dbReference type="ARBA" id="ARBA00023040"/>
    </source>
</evidence>
<keyword evidence="6" id="KW-0297">G-protein coupled receptor</keyword>
<evidence type="ECO:0000256" key="10">
    <source>
        <dbReference type="SAM" id="Phobius"/>
    </source>
</evidence>
<gene>
    <name evidence="11" type="ORF">B0F90DRAFT_1631876</name>
</gene>
<evidence type="ECO:0000256" key="1">
    <source>
        <dbReference type="ARBA" id="ARBA00004141"/>
    </source>
</evidence>
<keyword evidence="9" id="KW-0807">Transducer</keyword>
<dbReference type="Proteomes" id="UP001203297">
    <property type="component" value="Unassembled WGS sequence"/>
</dbReference>
<keyword evidence="12" id="KW-1185">Reference proteome</keyword>
<comment type="caution">
    <text evidence="11">The sequence shown here is derived from an EMBL/GenBank/DDBJ whole genome shotgun (WGS) entry which is preliminary data.</text>
</comment>
<feature type="transmembrane region" description="Helical" evidence="10">
    <location>
        <begin position="161"/>
        <end position="184"/>
    </location>
</feature>
<evidence type="ECO:0000313" key="12">
    <source>
        <dbReference type="Proteomes" id="UP001203297"/>
    </source>
</evidence>
<evidence type="ECO:0000313" key="11">
    <source>
        <dbReference type="EMBL" id="KAI0298958.1"/>
    </source>
</evidence>
<proteinExistence type="inferred from homology"/>
<sequence length="348" mass="39456">MGAPPNELYTAFSFIGFVLCAIPFYWHLEAWNTGTCMYMAWTGLGCLLQFVNSIVWNKNVIDKAPVYCDIATRIQVGLNVAIPACSLCINRRLYKIATVKAVMITPAEKRRAVITDLLIGIGIPILQMAVQYVVEGHRYNIFEDFGPLHATVIMIPSFPLFYAWPVAIGVISLVYCIMTIYQFYKRGRQFKQIMSSNRGLNQSRYLRLMALSLVEILGTIPLGSWVIAHQSKLFMSKWLSWEDTHSNYSRVVQVPSVLWKADHEIVVGLETFRWSLPVCAFIFFGFFGFADEARKHYRLVYTSLASRIGYSTSSGSFTGSSHAYVVQRADSIRFRCLTSFTVPHPSLT</sequence>